<comment type="subcellular location">
    <subcellularLocation>
        <location evidence="1">Membrane</location>
        <topology evidence="1">Multi-pass membrane protein</topology>
    </subcellularLocation>
</comment>
<dbReference type="InterPro" id="IPR020846">
    <property type="entry name" value="MFS_dom"/>
</dbReference>
<keyword evidence="4 6" id="KW-0472">Membrane</keyword>
<evidence type="ECO:0000313" key="10">
    <source>
        <dbReference type="Proteomes" id="UP000015104"/>
    </source>
</evidence>
<organism evidence="9 10">
    <name type="scientific">Tetranychus urticae</name>
    <name type="common">Two-spotted spider mite</name>
    <dbReference type="NCBI Taxonomy" id="32264"/>
    <lineage>
        <taxon>Eukaryota</taxon>
        <taxon>Metazoa</taxon>
        <taxon>Ecdysozoa</taxon>
        <taxon>Arthropoda</taxon>
        <taxon>Chelicerata</taxon>
        <taxon>Arachnida</taxon>
        <taxon>Acari</taxon>
        <taxon>Acariformes</taxon>
        <taxon>Trombidiformes</taxon>
        <taxon>Prostigmata</taxon>
        <taxon>Eleutherengona</taxon>
        <taxon>Raphignathae</taxon>
        <taxon>Tetranychoidea</taxon>
        <taxon>Tetranychidae</taxon>
        <taxon>Tetranychus</taxon>
    </lineage>
</organism>
<feature type="compositionally biased region" description="Polar residues" evidence="5">
    <location>
        <begin position="445"/>
        <end position="463"/>
    </location>
</feature>
<dbReference type="Gene3D" id="1.20.1250.20">
    <property type="entry name" value="MFS general substrate transporter like domains"/>
    <property type="match status" value="2"/>
</dbReference>
<dbReference type="InterPro" id="IPR011701">
    <property type="entry name" value="MFS"/>
</dbReference>
<evidence type="ECO:0000256" key="5">
    <source>
        <dbReference type="SAM" id="MobiDB-lite"/>
    </source>
</evidence>
<keyword evidence="10" id="KW-1185">Reference proteome</keyword>
<evidence type="ECO:0000256" key="6">
    <source>
        <dbReference type="SAM" id="Phobius"/>
    </source>
</evidence>
<feature type="transmembrane region" description="Helical" evidence="6">
    <location>
        <begin position="309"/>
        <end position="328"/>
    </location>
</feature>
<feature type="transmembrane region" description="Helical" evidence="6">
    <location>
        <begin position="403"/>
        <end position="423"/>
    </location>
</feature>
<dbReference type="Proteomes" id="UP000015104">
    <property type="component" value="Unassembled WGS sequence"/>
</dbReference>
<evidence type="ECO:0000259" key="8">
    <source>
        <dbReference type="PROSITE" id="PS50850"/>
    </source>
</evidence>
<feature type="transmembrane region" description="Helical" evidence="6">
    <location>
        <begin position="137"/>
        <end position="159"/>
    </location>
</feature>
<dbReference type="HOGENOM" id="CLU_001265_5_0_1"/>
<reference evidence="10" key="1">
    <citation type="submission" date="2011-08" db="EMBL/GenBank/DDBJ databases">
        <authorList>
            <person name="Rombauts S."/>
        </authorList>
    </citation>
    <scope>NUCLEOTIDE SEQUENCE</scope>
    <source>
        <strain evidence="10">London</strain>
    </source>
</reference>
<feature type="transmembrane region" description="Helical" evidence="6">
    <location>
        <begin position="74"/>
        <end position="95"/>
    </location>
</feature>
<feature type="transmembrane region" description="Helical" evidence="6">
    <location>
        <begin position="368"/>
        <end position="391"/>
    </location>
</feature>
<dbReference type="EnsemblMetazoa" id="tetur02g09080.1">
    <property type="protein sequence ID" value="tetur02g09080.1"/>
    <property type="gene ID" value="tetur02g09080"/>
</dbReference>
<dbReference type="Pfam" id="PF07690">
    <property type="entry name" value="MFS_1"/>
    <property type="match status" value="1"/>
</dbReference>
<dbReference type="EMBL" id="CAEY01000813">
    <property type="status" value="NOT_ANNOTATED_CDS"/>
    <property type="molecule type" value="Genomic_DNA"/>
</dbReference>
<dbReference type="STRING" id="32264.T1JWQ3"/>
<evidence type="ECO:0000256" key="7">
    <source>
        <dbReference type="SAM" id="SignalP"/>
    </source>
</evidence>
<keyword evidence="2 6" id="KW-0812">Transmembrane</keyword>
<feature type="transmembrane region" description="Helical" evidence="6">
    <location>
        <begin position="101"/>
        <end position="125"/>
    </location>
</feature>
<dbReference type="InterPro" id="IPR050382">
    <property type="entry name" value="MFS_Na/Anion_cotransporter"/>
</dbReference>
<feature type="transmembrane region" description="Helical" evidence="6">
    <location>
        <begin position="171"/>
        <end position="189"/>
    </location>
</feature>
<feature type="chain" id="PRO_5004590895" description="Major facilitator superfamily (MFS) profile domain-containing protein" evidence="7">
    <location>
        <begin position="22"/>
        <end position="480"/>
    </location>
</feature>
<sequence>MFASRCVINVALLAMVSSAKSNSTHLMNETSQVSTNSAPTFDWNQAQQGVIIGSYFYSYTAIQISTGFLADKFNVVRLGALSHLLATLVTFIIPFAARANYIPLVILRILLGFIHGPTFPCLYILFEKWFPPQEKAFAQAIMTVGTNVGVAFVMPITAWLCNNGFAGGWPSAFYCMGLANLVFTILYFTTITANPDKSPFVSEEEKKFISANVIKIPKRKVKVPWKSMFLSLPLWSVTIARGISSLGYHTVNSKIPLYLETILGYPLQGNGLINSAFYLAEALGQFISGPLSKFIATKGYLNLTVTRKLFESIALLGPALFLLSIPLLSGKAEIIVLGLILTMFTMGATSGGDIPIVPEMAPGVVGTVFGFANTISCASGFLAPMTIGYIIGDEIFSVSKWNTAFYFFGGLQVIGAVFFTLFATSKPQSWALVENTTKVKKCQPNNTLNVQTNSNDANNNQTGEAVEMGDKSVVGSNDNV</sequence>
<feature type="domain" description="Major facilitator superfamily (MFS) profile" evidence="8">
    <location>
        <begin position="1"/>
        <end position="427"/>
    </location>
</feature>
<dbReference type="FunFam" id="1.20.1250.20:FF:000532">
    <property type="entry name" value="SLC (SoLute Carrier) homolog"/>
    <property type="match status" value="1"/>
</dbReference>
<evidence type="ECO:0000256" key="3">
    <source>
        <dbReference type="ARBA" id="ARBA00022989"/>
    </source>
</evidence>
<dbReference type="GO" id="GO:0006820">
    <property type="term" value="P:monoatomic anion transport"/>
    <property type="evidence" value="ECO:0007669"/>
    <property type="project" value="TreeGrafter"/>
</dbReference>
<feature type="signal peptide" evidence="7">
    <location>
        <begin position="1"/>
        <end position="21"/>
    </location>
</feature>
<reference evidence="9" key="2">
    <citation type="submission" date="2015-06" db="UniProtKB">
        <authorList>
            <consortium name="EnsemblMetazoa"/>
        </authorList>
    </citation>
    <scope>IDENTIFICATION</scope>
</reference>
<proteinExistence type="predicted"/>
<accession>T1JWQ3</accession>
<keyword evidence="3 6" id="KW-1133">Transmembrane helix</keyword>
<dbReference type="GO" id="GO:0022857">
    <property type="term" value="F:transmembrane transporter activity"/>
    <property type="evidence" value="ECO:0007669"/>
    <property type="project" value="InterPro"/>
</dbReference>
<dbReference type="InterPro" id="IPR036259">
    <property type="entry name" value="MFS_trans_sf"/>
</dbReference>
<feature type="transmembrane region" description="Helical" evidence="6">
    <location>
        <begin position="45"/>
        <end position="62"/>
    </location>
</feature>
<dbReference type="GO" id="GO:0016020">
    <property type="term" value="C:membrane"/>
    <property type="evidence" value="ECO:0007669"/>
    <property type="project" value="UniProtKB-SubCell"/>
</dbReference>
<evidence type="ECO:0000256" key="1">
    <source>
        <dbReference type="ARBA" id="ARBA00004141"/>
    </source>
</evidence>
<protein>
    <recommendedName>
        <fullName evidence="8">Major facilitator superfamily (MFS) profile domain-containing protein</fullName>
    </recommendedName>
</protein>
<evidence type="ECO:0000313" key="9">
    <source>
        <dbReference type="EnsemblMetazoa" id="tetur02g09080.1"/>
    </source>
</evidence>
<dbReference type="PANTHER" id="PTHR11662:SF399">
    <property type="entry name" value="FI19708P1-RELATED"/>
    <property type="match status" value="1"/>
</dbReference>
<dbReference type="eggNOG" id="KOG2532">
    <property type="taxonomic scope" value="Eukaryota"/>
</dbReference>
<keyword evidence="7" id="KW-0732">Signal</keyword>
<dbReference type="SUPFAM" id="SSF103473">
    <property type="entry name" value="MFS general substrate transporter"/>
    <property type="match status" value="1"/>
</dbReference>
<dbReference type="PANTHER" id="PTHR11662">
    <property type="entry name" value="SOLUTE CARRIER FAMILY 17"/>
    <property type="match status" value="1"/>
</dbReference>
<feature type="region of interest" description="Disordered" evidence="5">
    <location>
        <begin position="445"/>
        <end position="480"/>
    </location>
</feature>
<feature type="transmembrane region" description="Helical" evidence="6">
    <location>
        <begin position="334"/>
        <end position="356"/>
    </location>
</feature>
<name>T1JWQ3_TETUR</name>
<evidence type="ECO:0000256" key="2">
    <source>
        <dbReference type="ARBA" id="ARBA00022692"/>
    </source>
</evidence>
<dbReference type="PROSITE" id="PS50850">
    <property type="entry name" value="MFS"/>
    <property type="match status" value="1"/>
</dbReference>
<dbReference type="AlphaFoldDB" id="T1JWQ3"/>
<evidence type="ECO:0000256" key="4">
    <source>
        <dbReference type="ARBA" id="ARBA00023136"/>
    </source>
</evidence>